<reference evidence="2 3" key="1">
    <citation type="journal article" date="2017" name="Genome Biol. Evol.">
        <title>Phytophthora megakarya and P. palmivora, closely related causal agents of cacao black pod rot, underwent increases in genome sizes and gene numbers by different mechanisms.</title>
        <authorList>
            <person name="Ali S.S."/>
            <person name="Shao J."/>
            <person name="Lary D.J."/>
            <person name="Kronmiller B."/>
            <person name="Shen D."/>
            <person name="Strem M.D."/>
            <person name="Amoako-Attah I."/>
            <person name="Akrofi A.Y."/>
            <person name="Begoude B.A."/>
            <person name="Ten Hoopen G.M."/>
            <person name="Coulibaly K."/>
            <person name="Kebe B.I."/>
            <person name="Melnick R.L."/>
            <person name="Guiltinan M.J."/>
            <person name="Tyler B.M."/>
            <person name="Meinhardt L.W."/>
            <person name="Bailey B.A."/>
        </authorList>
    </citation>
    <scope>NUCLEOTIDE SEQUENCE [LARGE SCALE GENOMIC DNA]</scope>
    <source>
        <strain evidence="3">sbr112.9</strain>
    </source>
</reference>
<comment type="caution">
    <text evidence="2">The sequence shown here is derived from an EMBL/GenBank/DDBJ whole genome shotgun (WGS) entry which is preliminary data.</text>
</comment>
<keyword evidence="1" id="KW-0732">Signal</keyword>
<sequence length="103" mass="11376">MVYTLRVFLVTVTFALLQTQQTTATPLRDDPVTDCSSFDLNNKNFPGRGSEIEDDGTCTVIVPGDPSTAYRKLEGVSNDDIAELEEHFGTTFELKMKNLPISS</sequence>
<feature type="chain" id="PRO_5015158880" evidence="1">
    <location>
        <begin position="25"/>
        <end position="103"/>
    </location>
</feature>
<organism evidence="2 3">
    <name type="scientific">Phytophthora palmivora</name>
    <dbReference type="NCBI Taxonomy" id="4796"/>
    <lineage>
        <taxon>Eukaryota</taxon>
        <taxon>Sar</taxon>
        <taxon>Stramenopiles</taxon>
        <taxon>Oomycota</taxon>
        <taxon>Peronosporomycetes</taxon>
        <taxon>Peronosporales</taxon>
        <taxon>Peronosporaceae</taxon>
        <taxon>Phytophthora</taxon>
    </lineage>
</organism>
<keyword evidence="3" id="KW-1185">Reference proteome</keyword>
<name>A0A2P4Y7P2_9STRA</name>
<dbReference type="AlphaFoldDB" id="A0A2P4Y7P2"/>
<evidence type="ECO:0000313" key="3">
    <source>
        <dbReference type="Proteomes" id="UP000237271"/>
    </source>
</evidence>
<dbReference type="OrthoDB" id="143679at2759"/>
<feature type="non-terminal residue" evidence="2">
    <location>
        <position position="103"/>
    </location>
</feature>
<accession>A0A2P4Y7P2</accession>
<dbReference type="EMBL" id="NCKW01004998">
    <property type="protein sequence ID" value="POM73825.1"/>
    <property type="molecule type" value="Genomic_DNA"/>
</dbReference>
<dbReference type="Proteomes" id="UP000237271">
    <property type="component" value="Unassembled WGS sequence"/>
</dbReference>
<evidence type="ECO:0000313" key="2">
    <source>
        <dbReference type="EMBL" id="POM73825.1"/>
    </source>
</evidence>
<proteinExistence type="predicted"/>
<protein>
    <submittedName>
        <fullName evidence="2">Uncharacterized protein</fullName>
    </submittedName>
</protein>
<evidence type="ECO:0000256" key="1">
    <source>
        <dbReference type="SAM" id="SignalP"/>
    </source>
</evidence>
<feature type="signal peptide" evidence="1">
    <location>
        <begin position="1"/>
        <end position="24"/>
    </location>
</feature>
<gene>
    <name evidence="2" type="ORF">PHPALM_9293</name>
</gene>